<evidence type="ECO:0000313" key="2">
    <source>
        <dbReference type="Proteomes" id="UP001596296"/>
    </source>
</evidence>
<dbReference type="AlphaFoldDB" id="A0ABD5UZL7"/>
<dbReference type="EMBL" id="JBHSXL010000008">
    <property type="protein sequence ID" value="MFC6892737.1"/>
    <property type="molecule type" value="Genomic_DNA"/>
</dbReference>
<evidence type="ECO:0000313" key="1">
    <source>
        <dbReference type="EMBL" id="MFC6892737.1"/>
    </source>
</evidence>
<keyword evidence="2" id="KW-1185">Reference proteome</keyword>
<name>A0ABD5UZL7_9EURY</name>
<dbReference type="Pfam" id="PF19102">
    <property type="entry name" value="DUF5789"/>
    <property type="match status" value="1"/>
</dbReference>
<dbReference type="RefSeq" id="WP_379743496.1">
    <property type="nucleotide sequence ID" value="NZ_JBHSVN010000001.1"/>
</dbReference>
<reference evidence="1 2" key="1">
    <citation type="journal article" date="2019" name="Int. J. Syst. Evol. Microbiol.">
        <title>The Global Catalogue of Microorganisms (GCM) 10K type strain sequencing project: providing services to taxonomists for standard genome sequencing and annotation.</title>
        <authorList>
            <consortium name="The Broad Institute Genomics Platform"/>
            <consortium name="The Broad Institute Genome Sequencing Center for Infectious Disease"/>
            <person name="Wu L."/>
            <person name="Ma J."/>
        </authorList>
    </citation>
    <scope>NUCLEOTIDE SEQUENCE [LARGE SCALE GENOMIC DNA]</scope>
    <source>
        <strain evidence="1 2">SKJ47</strain>
    </source>
</reference>
<dbReference type="Proteomes" id="UP001596296">
    <property type="component" value="Unassembled WGS sequence"/>
</dbReference>
<sequence>MSTEVRLNRLHTVIDALEYPIERETAREELSDVTLVYADGREPLAAVVARSNDDVFGSAEDLEAEVYGNAPVEAVGEPGQSEGDA</sequence>
<organism evidence="1 2">
    <name type="scientific">Halopenitus salinus</name>
    <dbReference type="NCBI Taxonomy" id="1198295"/>
    <lineage>
        <taxon>Archaea</taxon>
        <taxon>Methanobacteriati</taxon>
        <taxon>Methanobacteriota</taxon>
        <taxon>Stenosarchaea group</taxon>
        <taxon>Halobacteria</taxon>
        <taxon>Halobacteriales</taxon>
        <taxon>Haloferacaceae</taxon>
        <taxon>Halopenitus</taxon>
    </lineage>
</organism>
<evidence type="ECO:0008006" key="3">
    <source>
        <dbReference type="Google" id="ProtNLM"/>
    </source>
</evidence>
<accession>A0ABD5UZL7</accession>
<dbReference type="InterPro" id="IPR043899">
    <property type="entry name" value="DUF5789"/>
</dbReference>
<comment type="caution">
    <text evidence="1">The sequence shown here is derived from an EMBL/GenBank/DDBJ whole genome shotgun (WGS) entry which is preliminary data.</text>
</comment>
<gene>
    <name evidence="1" type="ORF">ACFQE9_08985</name>
</gene>
<proteinExistence type="predicted"/>
<protein>
    <recommendedName>
        <fullName evidence="3">DUF2795 domain-containing protein</fullName>
    </recommendedName>
</protein>